<dbReference type="RefSeq" id="WP_097209313.1">
    <property type="nucleotide sequence ID" value="NZ_JACHXB010000015.1"/>
</dbReference>
<reference evidence="3 4" key="1">
    <citation type="submission" date="2017-09" db="EMBL/GenBank/DDBJ databases">
        <authorList>
            <person name="Ehlers B."/>
            <person name="Leendertz F.H."/>
        </authorList>
    </citation>
    <scope>NUCLEOTIDE SEQUENCE [LARGE SCALE GENOMIC DNA]</scope>
    <source>
        <strain evidence="3 4">DSM 46844</strain>
    </source>
</reference>
<organism evidence="3 4">
    <name type="scientific">Geodermatophilus sabuli</name>
    <dbReference type="NCBI Taxonomy" id="1564158"/>
    <lineage>
        <taxon>Bacteria</taxon>
        <taxon>Bacillati</taxon>
        <taxon>Actinomycetota</taxon>
        <taxon>Actinomycetes</taxon>
        <taxon>Geodermatophilales</taxon>
        <taxon>Geodermatophilaceae</taxon>
        <taxon>Geodermatophilus</taxon>
    </lineage>
</organism>
<evidence type="ECO:0000313" key="3">
    <source>
        <dbReference type="EMBL" id="SNX99420.1"/>
    </source>
</evidence>
<dbReference type="GO" id="GO:0003677">
    <property type="term" value="F:DNA binding"/>
    <property type="evidence" value="ECO:0007669"/>
    <property type="project" value="InterPro"/>
</dbReference>
<evidence type="ECO:0000259" key="1">
    <source>
        <dbReference type="Pfam" id="PF01548"/>
    </source>
</evidence>
<dbReference type="AlphaFoldDB" id="A0A285EK77"/>
<dbReference type="Pfam" id="PF01548">
    <property type="entry name" value="DEDD_Tnp_IS110"/>
    <property type="match status" value="1"/>
</dbReference>
<protein>
    <submittedName>
        <fullName evidence="3">Transposase</fullName>
    </submittedName>
</protein>
<dbReference type="EMBL" id="OBDO01000023">
    <property type="protein sequence ID" value="SNX99420.1"/>
    <property type="molecule type" value="Genomic_DNA"/>
</dbReference>
<feature type="domain" description="Transposase IS110-like N-terminal" evidence="1">
    <location>
        <begin position="16"/>
        <end position="171"/>
    </location>
</feature>
<evidence type="ECO:0000313" key="4">
    <source>
        <dbReference type="Proteomes" id="UP000219514"/>
    </source>
</evidence>
<dbReference type="InterPro" id="IPR003346">
    <property type="entry name" value="Transposase_20"/>
</dbReference>
<name>A0A285EK77_9ACTN</name>
<feature type="domain" description="Transposase IS116/IS110/IS902 C-terminal" evidence="2">
    <location>
        <begin position="278"/>
        <end position="355"/>
    </location>
</feature>
<accession>A0A285EK77</accession>
<dbReference type="OrthoDB" id="4744191at2"/>
<dbReference type="Proteomes" id="UP000219514">
    <property type="component" value="Unassembled WGS sequence"/>
</dbReference>
<sequence length="411" mass="44916">MGLLQEALPASTLVVAIDPGKVSNRVWLSTSEAGELVPPLSLPVLRPGLEQLHRLVVDHTGPARPVFAIEATGGLHQAWMRELNQRFPGSVRLFAPSETTAARAQLGSRRFKTDDRDCAALTYLARQGQGRPVPDQGHDALAAAVRHRRGLIGEHKVAQQRLHDQLHALCPGLSAPDGHGRALQVDSVIGQAVLDCAAAFAGRPPSLRSLRARAHGRIRDREAEFWIDRWRTCLPPPADASARAARLGRSMARWRALTADIAAVDGEIAALLAGSDGQVLTTLPGVATARAAAFAAFSLPIDRFPDAEHLYSATGLAPGSYQSSTINRRTPISRQGLPEHRDALMNLAWGLSQHCGPFIDRHRELRARGLRPIPARIALARHACRLAYTLLKTQQPFDEQRYRRARHQSER</sequence>
<dbReference type="Pfam" id="PF02371">
    <property type="entry name" value="Transposase_20"/>
    <property type="match status" value="1"/>
</dbReference>
<dbReference type="GO" id="GO:0006313">
    <property type="term" value="P:DNA transposition"/>
    <property type="evidence" value="ECO:0007669"/>
    <property type="project" value="InterPro"/>
</dbReference>
<dbReference type="InterPro" id="IPR002525">
    <property type="entry name" value="Transp_IS110-like_N"/>
</dbReference>
<dbReference type="InterPro" id="IPR047650">
    <property type="entry name" value="Transpos_IS110"/>
</dbReference>
<evidence type="ECO:0000259" key="2">
    <source>
        <dbReference type="Pfam" id="PF02371"/>
    </source>
</evidence>
<keyword evidence="4" id="KW-1185">Reference proteome</keyword>
<dbReference type="GO" id="GO:0004803">
    <property type="term" value="F:transposase activity"/>
    <property type="evidence" value="ECO:0007669"/>
    <property type="project" value="InterPro"/>
</dbReference>
<gene>
    <name evidence="3" type="ORF">SAMN06893097_1231</name>
</gene>
<proteinExistence type="predicted"/>
<dbReference type="PANTHER" id="PTHR33055:SF13">
    <property type="entry name" value="TRANSPOSASE"/>
    <property type="match status" value="1"/>
</dbReference>
<dbReference type="NCBIfam" id="NF033542">
    <property type="entry name" value="transpos_IS110"/>
    <property type="match status" value="1"/>
</dbReference>
<dbReference type="PANTHER" id="PTHR33055">
    <property type="entry name" value="TRANSPOSASE FOR INSERTION SEQUENCE ELEMENT IS1111A"/>
    <property type="match status" value="1"/>
</dbReference>